<dbReference type="SUPFAM" id="SSF51905">
    <property type="entry name" value="FAD/NAD(P)-binding domain"/>
    <property type="match status" value="1"/>
</dbReference>
<keyword evidence="4" id="KW-1185">Reference proteome</keyword>
<dbReference type="Proteomes" id="UP000001425">
    <property type="component" value="Chromosome"/>
</dbReference>
<protein>
    <submittedName>
        <fullName evidence="3">Slr1998 protein</fullName>
    </submittedName>
</protein>
<evidence type="ECO:0000313" key="4">
    <source>
        <dbReference type="Proteomes" id="UP000001425"/>
    </source>
</evidence>
<dbReference type="InterPro" id="IPR002938">
    <property type="entry name" value="FAD-bd"/>
</dbReference>
<dbReference type="KEGG" id="syn:slr1998"/>
<dbReference type="InterPro" id="IPR036188">
    <property type="entry name" value="FAD/NAD-bd_sf"/>
</dbReference>
<comment type="similarity">
    <text evidence="1">Belongs to the flavin-dependent halogenase family. Bacterial tryptophan halogenase subfamily.</text>
</comment>
<accession>P73829</accession>
<feature type="domain" description="FAD-binding" evidence="2">
    <location>
        <begin position="4"/>
        <end position="342"/>
    </location>
</feature>
<dbReference type="Pfam" id="PF01494">
    <property type="entry name" value="FAD_binding_3"/>
    <property type="match status" value="1"/>
</dbReference>
<dbReference type="eggNOG" id="COG0644">
    <property type="taxonomic scope" value="Bacteria"/>
</dbReference>
<dbReference type="IntAct" id="P73829">
    <property type="interactions" value="2"/>
</dbReference>
<dbReference type="SMR" id="P73829"/>
<evidence type="ECO:0000256" key="1">
    <source>
        <dbReference type="ARBA" id="ARBA00038396"/>
    </source>
</evidence>
<proteinExistence type="inferred from homology"/>
<dbReference type="PRINTS" id="PR00420">
    <property type="entry name" value="RNGMNOXGNASE"/>
</dbReference>
<sequence>MEEFAVVIIGAGPAGGQCARQLAQQGVRVLLVEQHSNFSQNNYSSAASPLETMALFDLPPGVVARYWRNLAIAATEKEQIWYSDQPRGVVFDFAKLRQFLADTVTKAGGQVWLGHRFWGYQQVGDGLEVTLRRSSKNSLSSDSVEKVEKVTVKTQVLIDATGSKRAVINCGQPKATDNNQYYRGIGTEYLITVDETTHQRFADTLVFFLGYRWSPQGYSWIFPMDNHQLKVGTAIFAGQHRYLGELKPLRSYTEAIIRDYLKLEKSQYHLEEIHGSVLDYAVNQGDTYHRGSVLAIGDAVSTVNFLGGEGIRHGMQGANIAVPFVADYLRGHVQAFEKYEQAMKAHFAEPWQRTEKLSQRVYLEFGDRQIDLGVTYLSYLRYDDVLDLLFHYRFDRIYGGITPLLLKKVAQFSQQCRQWLRKLSP</sequence>
<dbReference type="EnsemblBacteria" id="BAA17886">
    <property type="protein sequence ID" value="BAA17886"/>
    <property type="gene ID" value="BAA17886"/>
</dbReference>
<gene>
    <name evidence="3" type="ordered locus">slr1998</name>
</gene>
<dbReference type="PANTHER" id="PTHR43747:SF1">
    <property type="entry name" value="SLR1998 PROTEIN"/>
    <property type="match status" value="1"/>
</dbReference>
<dbReference type="InParanoid" id="P73829"/>
<name>P73829_SYNY3</name>
<evidence type="ECO:0000259" key="2">
    <source>
        <dbReference type="Pfam" id="PF01494"/>
    </source>
</evidence>
<reference evidence="3 4" key="1">
    <citation type="journal article" date="1995" name="DNA Res.">
        <title>Sequence analysis of the genome of the unicellular cyanobacterium Synechocystis sp. strain PCC6803. I. Sequence features in the 1 Mb region from map positions 64% to 92% of the genome.</title>
        <authorList>
            <person name="Kaneko T."/>
            <person name="Tanaka A."/>
            <person name="Sato S."/>
            <person name="Kotani H."/>
            <person name="Sazuka T."/>
            <person name="Miyajima N."/>
            <person name="Sugiura M."/>
            <person name="Tabata S."/>
        </authorList>
    </citation>
    <scope>NUCLEOTIDE SEQUENCE [LARGE SCALE GENOMIC DNA]</scope>
    <source>
        <strain evidence="4">ATCC 27184 / PCC 6803 / Kazusa</strain>
    </source>
</reference>
<dbReference type="InterPro" id="IPR050816">
    <property type="entry name" value="Flavin-dep_Halogenase_NPB"/>
</dbReference>
<dbReference type="PaxDb" id="1148-1652969"/>
<dbReference type="STRING" id="1148.gene:10498755"/>
<dbReference type="EMBL" id="BA000022">
    <property type="protein sequence ID" value="BAA17886.1"/>
    <property type="molecule type" value="Genomic_DNA"/>
</dbReference>
<organism evidence="3 4">
    <name type="scientific">Synechocystis sp. (strain ATCC 27184 / PCC 6803 / Kazusa)</name>
    <dbReference type="NCBI Taxonomy" id="1111708"/>
    <lineage>
        <taxon>Bacteria</taxon>
        <taxon>Bacillati</taxon>
        <taxon>Cyanobacteriota</taxon>
        <taxon>Cyanophyceae</taxon>
        <taxon>Synechococcales</taxon>
        <taxon>Merismopediaceae</taxon>
        <taxon>Synechocystis</taxon>
    </lineage>
</organism>
<evidence type="ECO:0000313" key="3">
    <source>
        <dbReference type="EMBL" id="BAA17886.1"/>
    </source>
</evidence>
<dbReference type="PhylomeDB" id="P73829"/>
<dbReference type="GO" id="GO:0071949">
    <property type="term" value="F:FAD binding"/>
    <property type="evidence" value="ECO:0007669"/>
    <property type="project" value="InterPro"/>
</dbReference>
<dbReference type="AlphaFoldDB" id="P73829"/>
<dbReference type="PIR" id="S75024">
    <property type="entry name" value="S75024"/>
</dbReference>
<dbReference type="Gene3D" id="3.50.50.60">
    <property type="entry name" value="FAD/NAD(P)-binding domain"/>
    <property type="match status" value="1"/>
</dbReference>
<reference evidence="3 4" key="2">
    <citation type="journal article" date="1996" name="DNA Res.">
        <title>Sequence analysis of the genome of the unicellular cyanobacterium Synechocystis sp. strain PCC6803. II. Sequence determination of the entire genome and assignment of potential protein-coding regions.</title>
        <authorList>
            <person name="Kaneko T."/>
            <person name="Sato S."/>
            <person name="Kotani H."/>
            <person name="Tanaka A."/>
            <person name="Asamizu E."/>
            <person name="Nakamura Y."/>
            <person name="Miyajima N."/>
            <person name="Hirosawa M."/>
            <person name="Sugiura M."/>
            <person name="Sasamoto S."/>
            <person name="Kimura T."/>
            <person name="Hosouchi T."/>
            <person name="Matsuno A."/>
            <person name="Muraki A."/>
            <person name="Nakazaki N."/>
            <person name="Naruo K."/>
            <person name="Okumura S."/>
            <person name="Shimpo S."/>
            <person name="Takeuchi C."/>
            <person name="Wada T."/>
            <person name="Watanabe A."/>
            <person name="Yamada M."/>
            <person name="Yasuda M."/>
            <person name="Tabata S."/>
        </authorList>
    </citation>
    <scope>NUCLEOTIDE SEQUENCE [LARGE SCALE GENOMIC DNA]</scope>
    <source>
        <strain evidence="4">ATCC 27184 / PCC 6803 / Kazusa</strain>
    </source>
</reference>
<dbReference type="PANTHER" id="PTHR43747">
    <property type="entry name" value="FAD-BINDING PROTEIN"/>
    <property type="match status" value="1"/>
</dbReference>